<feature type="domain" description="Mg chelatase-related protein C-terminal" evidence="2">
    <location>
        <begin position="408"/>
        <end position="503"/>
    </location>
</feature>
<dbReference type="SUPFAM" id="SSF54211">
    <property type="entry name" value="Ribosomal protein S5 domain 2-like"/>
    <property type="match status" value="1"/>
</dbReference>
<evidence type="ECO:0000259" key="2">
    <source>
        <dbReference type="Pfam" id="PF13335"/>
    </source>
</evidence>
<dbReference type="PANTHER" id="PTHR32039:SF7">
    <property type="entry name" value="COMPETENCE PROTEIN COMM"/>
    <property type="match status" value="1"/>
</dbReference>
<evidence type="ECO:0000259" key="1">
    <source>
        <dbReference type="Pfam" id="PF01078"/>
    </source>
</evidence>
<dbReference type="InterPro" id="IPR000523">
    <property type="entry name" value="Mg_chelatse_chII-like_cat_dom"/>
</dbReference>
<dbReference type="PANTHER" id="PTHR32039">
    <property type="entry name" value="MAGNESIUM-CHELATASE SUBUNIT CHLI"/>
    <property type="match status" value="1"/>
</dbReference>
<gene>
    <name evidence="3" type="primary">comM_27</name>
    <name evidence="3" type="ORF">SDC9_83043</name>
</gene>
<comment type="caution">
    <text evidence="3">The sequence shown here is derived from an EMBL/GenBank/DDBJ whole genome shotgun (WGS) entry which is preliminary data.</text>
</comment>
<reference evidence="3" key="1">
    <citation type="submission" date="2019-08" db="EMBL/GenBank/DDBJ databases">
        <authorList>
            <person name="Kucharzyk K."/>
            <person name="Murdoch R.W."/>
            <person name="Higgins S."/>
            <person name="Loffler F."/>
        </authorList>
    </citation>
    <scope>NUCLEOTIDE SEQUENCE</scope>
</reference>
<evidence type="ECO:0000313" key="3">
    <source>
        <dbReference type="EMBL" id="MPM36447.1"/>
    </source>
</evidence>
<dbReference type="SUPFAM" id="SSF52540">
    <property type="entry name" value="P-loop containing nucleoside triphosphate hydrolases"/>
    <property type="match status" value="1"/>
</dbReference>
<dbReference type="Gene3D" id="3.40.50.300">
    <property type="entry name" value="P-loop containing nucleotide triphosphate hydrolases"/>
    <property type="match status" value="1"/>
</dbReference>
<proteinExistence type="predicted"/>
<dbReference type="InterPro" id="IPR004482">
    <property type="entry name" value="Mg_chelat-rel"/>
</dbReference>
<dbReference type="Pfam" id="PF01078">
    <property type="entry name" value="Mg_chelatase"/>
    <property type="match status" value="1"/>
</dbReference>
<dbReference type="Pfam" id="PF13335">
    <property type="entry name" value="Mg_chelatase_C"/>
    <property type="match status" value="1"/>
</dbReference>
<dbReference type="InterPro" id="IPR027417">
    <property type="entry name" value="P-loop_NTPase"/>
</dbReference>
<dbReference type="NCBIfam" id="TIGR00368">
    <property type="entry name" value="YifB family Mg chelatase-like AAA ATPase"/>
    <property type="match status" value="1"/>
</dbReference>
<dbReference type="InterPro" id="IPR025158">
    <property type="entry name" value="Mg_chelat-rel_C"/>
</dbReference>
<dbReference type="EMBL" id="VSSQ01007611">
    <property type="protein sequence ID" value="MPM36447.1"/>
    <property type="molecule type" value="Genomic_DNA"/>
</dbReference>
<dbReference type="Gene3D" id="3.30.230.10">
    <property type="match status" value="1"/>
</dbReference>
<organism evidence="3">
    <name type="scientific">bioreactor metagenome</name>
    <dbReference type="NCBI Taxonomy" id="1076179"/>
    <lineage>
        <taxon>unclassified sequences</taxon>
        <taxon>metagenomes</taxon>
        <taxon>ecological metagenomes</taxon>
    </lineage>
</organism>
<dbReference type="Pfam" id="PF13541">
    <property type="entry name" value="ChlI"/>
    <property type="match status" value="1"/>
</dbReference>
<accession>A0A644Z747</accession>
<dbReference type="InterPro" id="IPR020568">
    <property type="entry name" value="Ribosomal_Su5_D2-typ_SF"/>
</dbReference>
<dbReference type="InterPro" id="IPR045006">
    <property type="entry name" value="CHLI-like"/>
</dbReference>
<sequence length="508" mass="55556">MYAKTFGETTCGINGEEIIVEVDISNGLPAFELVGLPDTSVRESRERVRAALKNSGYKFPMTRITVNLAPADFKKDGSGLDLPIAIGILCGSGQINAETIGDKVFVGELALDGESREVSGILPMIIKAKEAGRKEIFIPPGNAAEGELVDGIEVFAPESLTQLAQHLEKTEILATLSKRKMSIESNCVYNVDFSDVQGQLVAKRALEIAAAGGHNVRMVGAPGAGKTMLARRLPTILPPMTEEEALEVTKIYSIAGLLNRKQGLVLERPFRCPHHTISHSALIGGGSIPKPGEVTLSHNGVLFLDELPEFSRMALEVLRQPLEDGFVTISRVQATLTFPATFILVSAENPCPCGFYGETDGVHECSCRIGDIDRYHKKISGPLLDRIDIQIHVPRLEYKEMRADNRSECSADIRKRVISARKLQLDRLQGTGLHCNAEMSRREIKKKCHMTAETEQLLQRAFVSLGLSARSHDRIIKVAQTIADLEHSDVINTLHLAEAIELRTISKG</sequence>
<name>A0A644Z747_9ZZZZ</name>
<dbReference type="AlphaFoldDB" id="A0A644Z747"/>
<feature type="domain" description="Magnesium chelatase ChlI-like catalytic" evidence="1">
    <location>
        <begin position="192"/>
        <end position="400"/>
    </location>
</feature>
<dbReference type="InterPro" id="IPR014721">
    <property type="entry name" value="Ribsml_uS5_D2-typ_fold_subgr"/>
</dbReference>
<protein>
    <submittedName>
        <fullName evidence="3">Competence protein ComM</fullName>
    </submittedName>
</protein>
<dbReference type="GO" id="GO:0005524">
    <property type="term" value="F:ATP binding"/>
    <property type="evidence" value="ECO:0007669"/>
    <property type="project" value="InterPro"/>
</dbReference>